<reference evidence="1 2" key="1">
    <citation type="submission" date="2018-08" db="EMBL/GenBank/DDBJ databases">
        <title>A genome reference for cultivated species of the human gut microbiota.</title>
        <authorList>
            <person name="Zou Y."/>
            <person name="Xue W."/>
            <person name="Luo G."/>
        </authorList>
    </citation>
    <scope>NUCLEOTIDE SEQUENCE [LARGE SCALE GENOMIC DNA]</scope>
    <source>
        <strain evidence="1 2">AM44-1AT</strain>
    </source>
</reference>
<dbReference type="AlphaFoldDB" id="A0A413QWN3"/>
<gene>
    <name evidence="1" type="ORF">DW948_08890</name>
</gene>
<dbReference type="Proteomes" id="UP000286341">
    <property type="component" value="Unassembled WGS sequence"/>
</dbReference>
<name>A0A413QWN3_9FIRM</name>
<organism evidence="1 2">
    <name type="scientific">Agathobacter rectalis</name>
    <dbReference type="NCBI Taxonomy" id="39491"/>
    <lineage>
        <taxon>Bacteria</taxon>
        <taxon>Bacillati</taxon>
        <taxon>Bacillota</taxon>
        <taxon>Clostridia</taxon>
        <taxon>Lachnospirales</taxon>
        <taxon>Lachnospiraceae</taxon>
        <taxon>Agathobacter</taxon>
    </lineage>
</organism>
<evidence type="ECO:0000313" key="1">
    <source>
        <dbReference type="EMBL" id="RHA13034.1"/>
    </source>
</evidence>
<proteinExistence type="predicted"/>
<evidence type="ECO:0000313" key="2">
    <source>
        <dbReference type="Proteomes" id="UP000286341"/>
    </source>
</evidence>
<comment type="caution">
    <text evidence="1">The sequence shown here is derived from an EMBL/GenBank/DDBJ whole genome shotgun (WGS) entry which is preliminary data.</text>
</comment>
<protein>
    <submittedName>
        <fullName evidence="1">Uncharacterized protein</fullName>
    </submittedName>
</protein>
<sequence>MKKVIKLVVLVIVVIFVIMVVKDISKNPIQKKETSSEEIPVILDADAYSRISSEQLIELLGEPKSTEDWNNENSKGTFQMQLYTYDLDGMYTEFILYEDAVVKIRCFATEPWEIKKDFDNVFKMFNITIKDSARKVVDTGITYKFSPVSDTVAEFEVYNFDSEKHTFDSVYITYNLNYFDDPN</sequence>
<accession>A0A413QWN3</accession>
<dbReference type="RefSeq" id="WP_118342653.1">
    <property type="nucleotide sequence ID" value="NZ_QSEY01000022.1"/>
</dbReference>
<dbReference type="EMBL" id="QSFB01000011">
    <property type="protein sequence ID" value="RHA13034.1"/>
    <property type="molecule type" value="Genomic_DNA"/>
</dbReference>